<evidence type="ECO:0000256" key="1">
    <source>
        <dbReference type="SAM" id="MobiDB-lite"/>
    </source>
</evidence>
<sequence length="75" mass="7727">MTGARRTAALALGLGFALALVLGGCGRKAPNLPPADSTYPRTYPAPTTPEAAPPASTLPAPTLRDERRRRTGPSS</sequence>
<dbReference type="RefSeq" id="WP_184431773.1">
    <property type="nucleotide sequence ID" value="NZ_JACIGI010000004.1"/>
</dbReference>
<feature type="region of interest" description="Disordered" evidence="1">
    <location>
        <begin position="27"/>
        <end position="75"/>
    </location>
</feature>
<dbReference type="AlphaFoldDB" id="A0A7W6WJG7"/>
<keyword evidence="3" id="KW-1185">Reference proteome</keyword>
<feature type="compositionally biased region" description="Low complexity" evidence="1">
    <location>
        <begin position="37"/>
        <end position="62"/>
    </location>
</feature>
<evidence type="ECO:0000313" key="2">
    <source>
        <dbReference type="EMBL" id="MBB4285000.1"/>
    </source>
</evidence>
<proteinExistence type="predicted"/>
<name>A0A7W6WJG7_9PROT</name>
<gene>
    <name evidence="2" type="ORF">GGD88_000714</name>
</gene>
<organism evidence="2 3">
    <name type="scientific">Roseospira goensis</name>
    <dbReference type="NCBI Taxonomy" id="391922"/>
    <lineage>
        <taxon>Bacteria</taxon>
        <taxon>Pseudomonadati</taxon>
        <taxon>Pseudomonadota</taxon>
        <taxon>Alphaproteobacteria</taxon>
        <taxon>Rhodospirillales</taxon>
        <taxon>Rhodospirillaceae</taxon>
        <taxon>Roseospira</taxon>
    </lineage>
</organism>
<protein>
    <submittedName>
        <fullName evidence="2">Putative small lipoprotein YifL</fullName>
    </submittedName>
</protein>
<reference evidence="2 3" key="1">
    <citation type="submission" date="2020-08" db="EMBL/GenBank/DDBJ databases">
        <title>Genome sequencing of Purple Non-Sulfur Bacteria from various extreme environments.</title>
        <authorList>
            <person name="Mayer M."/>
        </authorList>
    </citation>
    <scope>NUCLEOTIDE SEQUENCE [LARGE SCALE GENOMIC DNA]</scope>
    <source>
        <strain evidence="2 3">JA135</strain>
    </source>
</reference>
<accession>A0A7W6WJG7</accession>
<dbReference type="Proteomes" id="UP000555728">
    <property type="component" value="Unassembled WGS sequence"/>
</dbReference>
<dbReference type="EMBL" id="JACIGI010000004">
    <property type="protein sequence ID" value="MBB4285000.1"/>
    <property type="molecule type" value="Genomic_DNA"/>
</dbReference>
<keyword evidence="2" id="KW-0449">Lipoprotein</keyword>
<dbReference type="PROSITE" id="PS51257">
    <property type="entry name" value="PROKAR_LIPOPROTEIN"/>
    <property type="match status" value="1"/>
</dbReference>
<evidence type="ECO:0000313" key="3">
    <source>
        <dbReference type="Proteomes" id="UP000555728"/>
    </source>
</evidence>
<comment type="caution">
    <text evidence="2">The sequence shown here is derived from an EMBL/GenBank/DDBJ whole genome shotgun (WGS) entry which is preliminary data.</text>
</comment>